<evidence type="ECO:0000313" key="2">
    <source>
        <dbReference type="EMBL" id="CZT07727.1"/>
    </source>
</evidence>
<comment type="caution">
    <text evidence="2">The sequence shown here is derived from an EMBL/GenBank/DDBJ whole genome shotgun (WGS) entry which is preliminary data.</text>
</comment>
<feature type="compositionally biased region" description="Basic and acidic residues" evidence="1">
    <location>
        <begin position="507"/>
        <end position="523"/>
    </location>
</feature>
<dbReference type="EMBL" id="FJUW01000043">
    <property type="protein sequence ID" value="CZT07727.1"/>
    <property type="molecule type" value="Genomic_DNA"/>
</dbReference>
<dbReference type="InParanoid" id="A0A1E1LB58"/>
<evidence type="ECO:0000313" key="3">
    <source>
        <dbReference type="Proteomes" id="UP000178129"/>
    </source>
</evidence>
<protein>
    <submittedName>
        <fullName evidence="2">Uncharacterized protein</fullName>
    </submittedName>
</protein>
<keyword evidence="3" id="KW-1185">Reference proteome</keyword>
<evidence type="ECO:0000256" key="1">
    <source>
        <dbReference type="SAM" id="MobiDB-lite"/>
    </source>
</evidence>
<feature type="region of interest" description="Disordered" evidence="1">
    <location>
        <begin position="504"/>
        <end position="523"/>
    </location>
</feature>
<dbReference type="AlphaFoldDB" id="A0A1E1LB58"/>
<feature type="region of interest" description="Disordered" evidence="1">
    <location>
        <begin position="273"/>
        <end position="292"/>
    </location>
</feature>
<organism evidence="2 3">
    <name type="scientific">Rhynchosporium graminicola</name>
    <dbReference type="NCBI Taxonomy" id="2792576"/>
    <lineage>
        <taxon>Eukaryota</taxon>
        <taxon>Fungi</taxon>
        <taxon>Dikarya</taxon>
        <taxon>Ascomycota</taxon>
        <taxon>Pezizomycotina</taxon>
        <taxon>Leotiomycetes</taxon>
        <taxon>Helotiales</taxon>
        <taxon>Ploettnerulaceae</taxon>
        <taxon>Rhynchosporium</taxon>
    </lineage>
</organism>
<proteinExistence type="predicted"/>
<gene>
    <name evidence="2" type="ORF">RCO7_11217</name>
</gene>
<dbReference type="Proteomes" id="UP000178129">
    <property type="component" value="Unassembled WGS sequence"/>
</dbReference>
<reference evidence="3" key="1">
    <citation type="submission" date="2016-03" db="EMBL/GenBank/DDBJ databases">
        <authorList>
            <person name="Ploux O."/>
        </authorList>
    </citation>
    <scope>NUCLEOTIDE SEQUENCE [LARGE SCALE GENOMIC DNA]</scope>
    <source>
        <strain evidence="3">UK7</strain>
    </source>
</reference>
<name>A0A1E1LB58_9HELO</name>
<accession>A0A1E1LB58</accession>
<sequence>MCLCSELQNLHTKDSGDDQALLVHVEKILALVHEFVTRKRLTAQLPFILKRRKSLSTNAEKRTAKIFTYDPNEYNINVLLKNNSKKWEEEPSSFWIQHQGHQSFESDNPLHLIIFACLQLEQTDAHTRILRRFYTLVLYRLRESQPVNEDAESIAQLLHDFLHADQCGGHETLQTLVDSVAGLIQAGSRYHNIAERLGVGSLFLLGEDVARTTWERWLPKEGELFEQAMDHLSANGIVESGKAYEPLALKAIAHLVDHLPEPAWVVECVPATQRPSKRSCPPSKPNAKRQRGAVLRKRDLTQLSCGEASKTSTFHNAISPRDRSTTAATVDSHCASNDLSDPIETNGQFRASQPLGWDHEFTHATTYTQGVCKNAFQHILPIVGQVLPPGGQEPSCLGIGHVDGTEIVREPEQVRYSNCRVTNGIQLVQSDGSWNTPPNTKFYPLNWDQDWNQILGELGAGRIPLNWDQEFSNLDLTSSTPLEHSACLPSNEALWLGSEATYSNGHGESDSIEPDRNLDIHVE</sequence>